<keyword evidence="6 9" id="KW-0408">Iron</keyword>
<dbReference type="GO" id="GO:0005634">
    <property type="term" value="C:nucleus"/>
    <property type="evidence" value="ECO:0007669"/>
    <property type="project" value="TreeGrafter"/>
</dbReference>
<keyword evidence="7" id="KW-0843">Virulence</keyword>
<dbReference type="EC" id="1.14.11.53" evidence="2"/>
<accession>A0A6G1HM99</accession>
<dbReference type="InterPro" id="IPR004574">
    <property type="entry name" value="Alkb"/>
</dbReference>
<name>A0A6G1HM99_9PEZI</name>
<dbReference type="EMBL" id="ML996705">
    <property type="protein sequence ID" value="KAF2396986.1"/>
    <property type="molecule type" value="Genomic_DNA"/>
</dbReference>
<keyword evidence="12" id="KW-1185">Reference proteome</keyword>
<dbReference type="AlphaFoldDB" id="A0A6G1HM99"/>
<dbReference type="Proteomes" id="UP000799640">
    <property type="component" value="Unassembled WGS sequence"/>
</dbReference>
<dbReference type="OrthoDB" id="6614653at2759"/>
<feature type="binding site" evidence="9">
    <location>
        <position position="220"/>
    </location>
    <ligand>
        <name>Fe cation</name>
        <dbReference type="ChEBI" id="CHEBI:24875"/>
        <note>catalytic</note>
    </ligand>
</feature>
<gene>
    <name evidence="11" type="ORF">EJ06DRAFT_559595</name>
</gene>
<dbReference type="InterPro" id="IPR005123">
    <property type="entry name" value="Oxoglu/Fe-dep_dioxygenase_dom"/>
</dbReference>
<dbReference type="Gene3D" id="2.60.120.590">
    <property type="entry name" value="Alpha-ketoglutarate-dependent dioxygenase AlkB-like"/>
    <property type="match status" value="1"/>
</dbReference>
<dbReference type="InterPro" id="IPR027450">
    <property type="entry name" value="AlkB-like"/>
</dbReference>
<dbReference type="SUPFAM" id="SSF51197">
    <property type="entry name" value="Clavaminate synthase-like"/>
    <property type="match status" value="1"/>
</dbReference>
<dbReference type="PANTHER" id="PTHR16557:SF2">
    <property type="entry name" value="NUCLEIC ACID DIOXYGENASE ALKBH1"/>
    <property type="match status" value="1"/>
</dbReference>
<evidence type="ECO:0000313" key="12">
    <source>
        <dbReference type="Proteomes" id="UP000799640"/>
    </source>
</evidence>
<dbReference type="FunFam" id="2.60.120.590:FF:000014">
    <property type="entry name" value="Oxidoreductase, 2OG-Fe(II) oxygenase family family"/>
    <property type="match status" value="1"/>
</dbReference>
<sequence>MEHLDPHAKPPDAFKELYRRYVKLPAEDLERDELVVDPRGEAHGMRCVGTVEGSRLREVFGAFDEDWTGETDDAPVWEHPSVPGLYITPSLLPPAIQTTLLTRLLHRDLSNPVHRTNTHLHYTLPSSGTSFFALPRSAPPLPPLDASLHKPLQYGTFLRKKLRWVTLGGQYDWTAKRYPSTPPPPFPPDIAALLTGLYPALRPEAAIVNFYSPGDTLSLHRDVSEECGAGLVSVSVGCEGVFVVGVEEGDEGNKAIAVRLRSGDAVYMTGAARFAWHGVPLVVPGTCPRELGEWPAGREAEYEAWRGWMGGKRVNLNVRQMWE</sequence>
<evidence type="ECO:0000256" key="8">
    <source>
        <dbReference type="ARBA" id="ARBA00047565"/>
    </source>
</evidence>
<evidence type="ECO:0000256" key="4">
    <source>
        <dbReference type="ARBA" id="ARBA00022964"/>
    </source>
</evidence>
<keyword evidence="3 9" id="KW-0479">Metal-binding</keyword>
<organism evidence="11 12">
    <name type="scientific">Trichodelitschia bisporula</name>
    <dbReference type="NCBI Taxonomy" id="703511"/>
    <lineage>
        <taxon>Eukaryota</taxon>
        <taxon>Fungi</taxon>
        <taxon>Dikarya</taxon>
        <taxon>Ascomycota</taxon>
        <taxon>Pezizomycotina</taxon>
        <taxon>Dothideomycetes</taxon>
        <taxon>Dothideomycetes incertae sedis</taxon>
        <taxon>Phaeotrichales</taxon>
        <taxon>Phaeotrichaceae</taxon>
        <taxon>Trichodelitschia</taxon>
    </lineage>
</organism>
<feature type="binding site" evidence="9">
    <location>
        <position position="277"/>
    </location>
    <ligand>
        <name>Fe cation</name>
        <dbReference type="ChEBI" id="CHEBI:24875"/>
        <note>catalytic</note>
    </ligand>
</feature>
<protein>
    <recommendedName>
        <fullName evidence="2">mRNA N(6)-methyladenine demethylase</fullName>
        <ecNumber evidence="2">1.14.11.53</ecNumber>
    </recommendedName>
</protein>
<proteinExistence type="inferred from homology"/>
<comment type="similarity">
    <text evidence="1">Belongs to the alkB family.</text>
</comment>
<evidence type="ECO:0000259" key="10">
    <source>
        <dbReference type="PROSITE" id="PS51471"/>
    </source>
</evidence>
<evidence type="ECO:0000256" key="7">
    <source>
        <dbReference type="ARBA" id="ARBA00023026"/>
    </source>
</evidence>
<evidence type="ECO:0000256" key="9">
    <source>
        <dbReference type="PIRSR" id="PIRSR604574-2"/>
    </source>
</evidence>
<evidence type="ECO:0000256" key="2">
    <source>
        <dbReference type="ARBA" id="ARBA00012931"/>
    </source>
</evidence>
<evidence type="ECO:0000256" key="3">
    <source>
        <dbReference type="ARBA" id="ARBA00022723"/>
    </source>
</evidence>
<evidence type="ECO:0000256" key="6">
    <source>
        <dbReference type="ARBA" id="ARBA00023004"/>
    </source>
</evidence>
<dbReference type="GO" id="GO:0005737">
    <property type="term" value="C:cytoplasm"/>
    <property type="evidence" value="ECO:0007669"/>
    <property type="project" value="TreeGrafter"/>
</dbReference>
<evidence type="ECO:0000256" key="1">
    <source>
        <dbReference type="ARBA" id="ARBA00007879"/>
    </source>
</evidence>
<evidence type="ECO:0000313" key="11">
    <source>
        <dbReference type="EMBL" id="KAF2396986.1"/>
    </source>
</evidence>
<keyword evidence="4" id="KW-0223">Dioxygenase</keyword>
<dbReference type="PANTHER" id="PTHR16557">
    <property type="entry name" value="ALKYLATED DNA REPAIR PROTEIN ALKB-RELATED"/>
    <property type="match status" value="1"/>
</dbReference>
<dbReference type="InterPro" id="IPR037151">
    <property type="entry name" value="AlkB-like_sf"/>
</dbReference>
<dbReference type="Pfam" id="PF13532">
    <property type="entry name" value="2OG-FeII_Oxy_2"/>
    <property type="match status" value="1"/>
</dbReference>
<feature type="binding site" evidence="9">
    <location>
        <position position="222"/>
    </location>
    <ligand>
        <name>Fe cation</name>
        <dbReference type="ChEBI" id="CHEBI:24875"/>
        <note>catalytic</note>
    </ligand>
</feature>
<dbReference type="PROSITE" id="PS51471">
    <property type="entry name" value="FE2OG_OXY"/>
    <property type="match status" value="1"/>
</dbReference>
<keyword evidence="5" id="KW-0560">Oxidoreductase</keyword>
<evidence type="ECO:0000256" key="5">
    <source>
        <dbReference type="ARBA" id="ARBA00023002"/>
    </source>
</evidence>
<dbReference type="GO" id="GO:1990931">
    <property type="term" value="F:mRNA N6-methyladenosine dioxygenase activity"/>
    <property type="evidence" value="ECO:0007669"/>
    <property type="project" value="UniProtKB-EC"/>
</dbReference>
<comment type="catalytic activity">
    <reaction evidence="8">
        <text>an N(6)-methyladenosine in mRNA + 2-oxoglutarate + O2 = an adenosine in mRNA + formaldehyde + succinate + CO2</text>
        <dbReference type="Rhea" id="RHEA:49520"/>
        <dbReference type="Rhea" id="RHEA-COMP:12414"/>
        <dbReference type="Rhea" id="RHEA-COMP:12417"/>
        <dbReference type="ChEBI" id="CHEBI:15379"/>
        <dbReference type="ChEBI" id="CHEBI:16526"/>
        <dbReference type="ChEBI" id="CHEBI:16810"/>
        <dbReference type="ChEBI" id="CHEBI:16842"/>
        <dbReference type="ChEBI" id="CHEBI:30031"/>
        <dbReference type="ChEBI" id="CHEBI:74411"/>
        <dbReference type="ChEBI" id="CHEBI:74449"/>
        <dbReference type="EC" id="1.14.11.53"/>
    </reaction>
    <physiologicalReaction direction="left-to-right" evidence="8">
        <dbReference type="Rhea" id="RHEA:49521"/>
    </physiologicalReaction>
</comment>
<comment type="cofactor">
    <cofactor evidence="9">
        <name>Fe(2+)</name>
        <dbReference type="ChEBI" id="CHEBI:29033"/>
    </cofactor>
    <text evidence="9">Binds 1 Fe(2+) ion per subunit.</text>
</comment>
<dbReference type="GO" id="GO:0046872">
    <property type="term" value="F:metal ion binding"/>
    <property type="evidence" value="ECO:0007669"/>
    <property type="project" value="UniProtKB-KW"/>
</dbReference>
<feature type="domain" description="Fe2OG dioxygenase" evidence="10">
    <location>
        <begin position="202"/>
        <end position="322"/>
    </location>
</feature>
<reference evidence="11" key="1">
    <citation type="journal article" date="2020" name="Stud. Mycol.">
        <title>101 Dothideomycetes genomes: a test case for predicting lifestyles and emergence of pathogens.</title>
        <authorList>
            <person name="Haridas S."/>
            <person name="Albert R."/>
            <person name="Binder M."/>
            <person name="Bloem J."/>
            <person name="Labutti K."/>
            <person name="Salamov A."/>
            <person name="Andreopoulos B."/>
            <person name="Baker S."/>
            <person name="Barry K."/>
            <person name="Bills G."/>
            <person name="Bluhm B."/>
            <person name="Cannon C."/>
            <person name="Castanera R."/>
            <person name="Culley D."/>
            <person name="Daum C."/>
            <person name="Ezra D."/>
            <person name="Gonzalez J."/>
            <person name="Henrissat B."/>
            <person name="Kuo A."/>
            <person name="Liang C."/>
            <person name="Lipzen A."/>
            <person name="Lutzoni F."/>
            <person name="Magnuson J."/>
            <person name="Mondo S."/>
            <person name="Nolan M."/>
            <person name="Ohm R."/>
            <person name="Pangilinan J."/>
            <person name="Park H.-J."/>
            <person name="Ramirez L."/>
            <person name="Alfaro M."/>
            <person name="Sun H."/>
            <person name="Tritt A."/>
            <person name="Yoshinaga Y."/>
            <person name="Zwiers L.-H."/>
            <person name="Turgeon B."/>
            <person name="Goodwin S."/>
            <person name="Spatafora J."/>
            <person name="Crous P."/>
            <person name="Grigoriev I."/>
        </authorList>
    </citation>
    <scope>NUCLEOTIDE SEQUENCE</scope>
    <source>
        <strain evidence="11">CBS 262.69</strain>
    </source>
</reference>